<keyword evidence="3" id="KW-1185">Reference proteome</keyword>
<feature type="transmembrane region" description="Helical" evidence="1">
    <location>
        <begin position="52"/>
        <end position="72"/>
    </location>
</feature>
<dbReference type="PANTHER" id="PTHR32063">
    <property type="match status" value="1"/>
</dbReference>
<evidence type="ECO:0000256" key="1">
    <source>
        <dbReference type="SAM" id="Phobius"/>
    </source>
</evidence>
<sequence>MEKEYPGLWVTMKGEIENSLITGQSMGRALLVGAIGIYLLLSLQFRSYAEPVIVMTAIPLAFIGVLAGQMIMGKNMSMPSMMGFVSLAGIVVNDSILLVEFVKRRVREGMDVHRAACQASRDRFRAIFLTSLTTVVGLLPLMFETSLQAQIWIPLVTSIVFGISSSTVLILLVLPAMYGILADFGFTEPLEEKGAEVSLPPTVTAV</sequence>
<dbReference type="EMBL" id="JALBWM010000110">
    <property type="protein sequence ID" value="MCO1336163.1"/>
    <property type="molecule type" value="Genomic_DNA"/>
</dbReference>
<dbReference type="Pfam" id="PF00873">
    <property type="entry name" value="ACR_tran"/>
    <property type="match status" value="1"/>
</dbReference>
<dbReference type="Gene3D" id="3.30.70.1440">
    <property type="entry name" value="Multidrug efflux transporter AcrB pore domain"/>
    <property type="match status" value="1"/>
</dbReference>
<keyword evidence="1" id="KW-0812">Transmembrane</keyword>
<gene>
    <name evidence="2" type="ORF">MO867_17670</name>
</gene>
<dbReference type="InterPro" id="IPR001036">
    <property type="entry name" value="Acrflvin-R"/>
</dbReference>
<dbReference type="RefSeq" id="WP_252471616.1">
    <property type="nucleotide sequence ID" value="NZ_JALBWM010000110.1"/>
</dbReference>
<feature type="transmembrane region" description="Helical" evidence="1">
    <location>
        <begin position="20"/>
        <end position="40"/>
    </location>
</feature>
<reference evidence="2" key="1">
    <citation type="journal article" date="2022" name="Arch. Microbiol.">
        <title>Microbulbifer okhotskensis sp. nov., isolated from a deep bottom sediment of the Okhotsk Sea.</title>
        <authorList>
            <person name="Romanenko L."/>
            <person name="Kurilenko V."/>
            <person name="Otstavnykh N."/>
            <person name="Velansky P."/>
            <person name="Isaeva M."/>
            <person name="Mikhailov V."/>
        </authorList>
    </citation>
    <scope>NUCLEOTIDE SEQUENCE</scope>
    <source>
        <strain evidence="2">OS29</strain>
    </source>
</reference>
<dbReference type="SUPFAM" id="SSF82866">
    <property type="entry name" value="Multidrug efflux transporter AcrB transmembrane domain"/>
    <property type="match status" value="1"/>
</dbReference>
<accession>A0A9X2J6D4</accession>
<dbReference type="GO" id="GO:0005886">
    <property type="term" value="C:plasma membrane"/>
    <property type="evidence" value="ECO:0007669"/>
    <property type="project" value="TreeGrafter"/>
</dbReference>
<proteinExistence type="predicted"/>
<feature type="transmembrane region" description="Helical" evidence="1">
    <location>
        <begin position="123"/>
        <end position="143"/>
    </location>
</feature>
<dbReference type="PANTHER" id="PTHR32063:SF33">
    <property type="entry name" value="RND SUPERFAMILY EFFLUX PUMP PERMEASE COMPONENT"/>
    <property type="match status" value="1"/>
</dbReference>
<feature type="transmembrane region" description="Helical" evidence="1">
    <location>
        <begin position="149"/>
        <end position="174"/>
    </location>
</feature>
<comment type="caution">
    <text evidence="2">The sequence shown here is derived from an EMBL/GenBank/DDBJ whole genome shotgun (WGS) entry which is preliminary data.</text>
</comment>
<keyword evidence="1" id="KW-1133">Transmembrane helix</keyword>
<protein>
    <submittedName>
        <fullName evidence="2">Efflux RND transporter permease subunit</fullName>
    </submittedName>
</protein>
<dbReference type="GO" id="GO:0042910">
    <property type="term" value="F:xenobiotic transmembrane transporter activity"/>
    <property type="evidence" value="ECO:0007669"/>
    <property type="project" value="TreeGrafter"/>
</dbReference>
<keyword evidence="1" id="KW-0472">Membrane</keyword>
<organism evidence="2 3">
    <name type="scientific">Microbulbifer okhotskensis</name>
    <dbReference type="NCBI Taxonomy" id="2926617"/>
    <lineage>
        <taxon>Bacteria</taxon>
        <taxon>Pseudomonadati</taxon>
        <taxon>Pseudomonadota</taxon>
        <taxon>Gammaproteobacteria</taxon>
        <taxon>Cellvibrionales</taxon>
        <taxon>Microbulbiferaceae</taxon>
        <taxon>Microbulbifer</taxon>
    </lineage>
</organism>
<evidence type="ECO:0000313" key="2">
    <source>
        <dbReference type="EMBL" id="MCO1336163.1"/>
    </source>
</evidence>
<evidence type="ECO:0000313" key="3">
    <source>
        <dbReference type="Proteomes" id="UP001139028"/>
    </source>
</evidence>
<name>A0A9X2J6D4_9GAMM</name>
<feature type="transmembrane region" description="Helical" evidence="1">
    <location>
        <begin position="84"/>
        <end position="102"/>
    </location>
</feature>
<dbReference type="AlphaFoldDB" id="A0A9X2J6D4"/>
<dbReference type="Gene3D" id="1.20.1640.10">
    <property type="entry name" value="Multidrug efflux transporter AcrB transmembrane domain"/>
    <property type="match status" value="1"/>
</dbReference>
<dbReference type="Proteomes" id="UP001139028">
    <property type="component" value="Unassembled WGS sequence"/>
</dbReference>
<dbReference type="PRINTS" id="PR00702">
    <property type="entry name" value="ACRIFLAVINRP"/>
</dbReference>